<keyword evidence="8" id="KW-1185">Reference proteome</keyword>
<evidence type="ECO:0000256" key="3">
    <source>
        <dbReference type="ARBA" id="ARBA00023038"/>
    </source>
</evidence>
<accession>A0AB34JDU4</accession>
<sequence>MRLRRSLGSRATASAPPPSVTPEQLEAQIETLRDELRQLRDAHQRQGAQVAALTATLEQLRGEMASEKAEKRKIAASQDATDYELQQAIDALQKEVGSGFSSAAAAMAALEKRMAAAESFAARAKGTEDSAAGDSARAVKPLAAEAPSPPPVRSEPPESPRGDSSRLSSSSKRYGGGGDKCFKCGKTVYAAESFLAQGHVLHRECFRCAHCDAKLLNSPNWEMLKGDFFCQAHFLQRVRTDGGRAKNELQEKEIPFSELQAMILQKLHEAEQQYEDGVARARMSHS</sequence>
<dbReference type="SMART" id="SM00132">
    <property type="entry name" value="LIM"/>
    <property type="match status" value="1"/>
</dbReference>
<evidence type="ECO:0000256" key="4">
    <source>
        <dbReference type="PROSITE-ProRule" id="PRU00125"/>
    </source>
</evidence>
<protein>
    <recommendedName>
        <fullName evidence="6">LIM zinc-binding domain-containing protein</fullName>
    </recommendedName>
</protein>
<evidence type="ECO:0000256" key="1">
    <source>
        <dbReference type="ARBA" id="ARBA00022723"/>
    </source>
</evidence>
<dbReference type="EMBL" id="JBGBPQ010000009">
    <property type="protein sequence ID" value="KAL1519921.1"/>
    <property type="molecule type" value="Genomic_DNA"/>
</dbReference>
<keyword evidence="3 4" id="KW-0440">LIM domain</keyword>
<comment type="caution">
    <text evidence="7">The sequence shown here is derived from an EMBL/GenBank/DDBJ whole genome shotgun (WGS) entry which is preliminary data.</text>
</comment>
<proteinExistence type="predicted"/>
<dbReference type="Gene3D" id="1.20.5.1700">
    <property type="match status" value="1"/>
</dbReference>
<gene>
    <name evidence="7" type="ORF">AB1Y20_023409</name>
</gene>
<organism evidence="7 8">
    <name type="scientific">Prymnesium parvum</name>
    <name type="common">Toxic golden alga</name>
    <dbReference type="NCBI Taxonomy" id="97485"/>
    <lineage>
        <taxon>Eukaryota</taxon>
        <taxon>Haptista</taxon>
        <taxon>Haptophyta</taxon>
        <taxon>Prymnesiophyceae</taxon>
        <taxon>Prymnesiales</taxon>
        <taxon>Prymnesiaceae</taxon>
        <taxon>Prymnesium</taxon>
    </lineage>
</organism>
<evidence type="ECO:0000256" key="2">
    <source>
        <dbReference type="ARBA" id="ARBA00022833"/>
    </source>
</evidence>
<name>A0AB34JDU4_PRYPA</name>
<dbReference type="PANTHER" id="PTHR24206">
    <property type="entry name" value="OS06G0237300 PROTEIN"/>
    <property type="match status" value="1"/>
</dbReference>
<dbReference type="PROSITE" id="PS50023">
    <property type="entry name" value="LIM_DOMAIN_2"/>
    <property type="match status" value="1"/>
</dbReference>
<keyword evidence="2 4" id="KW-0862">Zinc</keyword>
<dbReference type="SUPFAM" id="SSF57716">
    <property type="entry name" value="Glucocorticoid receptor-like (DNA-binding domain)"/>
    <property type="match status" value="1"/>
</dbReference>
<evidence type="ECO:0000313" key="7">
    <source>
        <dbReference type="EMBL" id="KAL1519921.1"/>
    </source>
</evidence>
<evidence type="ECO:0000256" key="5">
    <source>
        <dbReference type="SAM" id="MobiDB-lite"/>
    </source>
</evidence>
<dbReference type="Pfam" id="PF00412">
    <property type="entry name" value="LIM"/>
    <property type="match status" value="1"/>
</dbReference>
<feature type="region of interest" description="Disordered" evidence="5">
    <location>
        <begin position="1"/>
        <end position="24"/>
    </location>
</feature>
<dbReference type="GO" id="GO:0046872">
    <property type="term" value="F:metal ion binding"/>
    <property type="evidence" value="ECO:0007669"/>
    <property type="project" value="UniProtKB-KW"/>
</dbReference>
<feature type="region of interest" description="Disordered" evidence="5">
    <location>
        <begin position="126"/>
        <end position="175"/>
    </location>
</feature>
<evidence type="ECO:0000313" key="8">
    <source>
        <dbReference type="Proteomes" id="UP001515480"/>
    </source>
</evidence>
<dbReference type="Gene3D" id="2.10.110.10">
    <property type="entry name" value="Cysteine Rich Protein"/>
    <property type="match status" value="1"/>
</dbReference>
<dbReference type="CDD" id="cd09358">
    <property type="entry name" value="LIM_Mical_like"/>
    <property type="match status" value="1"/>
</dbReference>
<dbReference type="Proteomes" id="UP001515480">
    <property type="component" value="Unassembled WGS sequence"/>
</dbReference>
<reference evidence="7 8" key="1">
    <citation type="journal article" date="2024" name="Science">
        <title>Giant polyketide synthase enzymes in the biosynthesis of giant marine polyether toxins.</title>
        <authorList>
            <person name="Fallon T.R."/>
            <person name="Shende V.V."/>
            <person name="Wierzbicki I.H."/>
            <person name="Pendleton A.L."/>
            <person name="Watervoot N.F."/>
            <person name="Auber R.P."/>
            <person name="Gonzalez D.J."/>
            <person name="Wisecaver J.H."/>
            <person name="Moore B.S."/>
        </authorList>
    </citation>
    <scope>NUCLEOTIDE SEQUENCE [LARGE SCALE GENOMIC DNA]</scope>
    <source>
        <strain evidence="7 8">12B1</strain>
    </source>
</reference>
<evidence type="ECO:0000259" key="6">
    <source>
        <dbReference type="PROSITE" id="PS50023"/>
    </source>
</evidence>
<feature type="domain" description="LIM zinc-binding" evidence="6">
    <location>
        <begin position="179"/>
        <end position="240"/>
    </location>
</feature>
<keyword evidence="1 4" id="KW-0479">Metal-binding</keyword>
<dbReference type="AlphaFoldDB" id="A0AB34JDU4"/>
<feature type="compositionally biased region" description="Basic and acidic residues" evidence="5">
    <location>
        <begin position="155"/>
        <end position="164"/>
    </location>
</feature>
<dbReference type="InterPro" id="IPR001781">
    <property type="entry name" value="Znf_LIM"/>
</dbReference>